<keyword evidence="2" id="KW-1185">Reference proteome</keyword>
<dbReference type="Proteomes" id="UP000735302">
    <property type="component" value="Unassembled WGS sequence"/>
</dbReference>
<gene>
    <name evidence="1" type="ORF">PoB_002166600</name>
</gene>
<proteinExistence type="predicted"/>
<sequence length="69" mass="7716">MEPEDKKGKFKEKLVGKNLKNILFDQQQESQVALRLAYSSCNLRSPSNDDNGLSSCTQGEFLTSSFRSA</sequence>
<comment type="caution">
    <text evidence="1">The sequence shown here is derived from an EMBL/GenBank/DDBJ whole genome shotgun (WGS) entry which is preliminary data.</text>
</comment>
<protein>
    <submittedName>
        <fullName evidence="1">Uncharacterized protein</fullName>
    </submittedName>
</protein>
<dbReference type="EMBL" id="BLXT01002484">
    <property type="protein sequence ID" value="GFN95160.1"/>
    <property type="molecule type" value="Genomic_DNA"/>
</dbReference>
<accession>A0AAV3ZGY7</accession>
<dbReference type="AlphaFoldDB" id="A0AAV3ZGY7"/>
<name>A0AAV3ZGY7_9GAST</name>
<evidence type="ECO:0000313" key="2">
    <source>
        <dbReference type="Proteomes" id="UP000735302"/>
    </source>
</evidence>
<evidence type="ECO:0000313" key="1">
    <source>
        <dbReference type="EMBL" id="GFN95160.1"/>
    </source>
</evidence>
<reference evidence="1 2" key="1">
    <citation type="journal article" date="2021" name="Elife">
        <title>Chloroplast acquisition without the gene transfer in kleptoplastic sea slugs, Plakobranchus ocellatus.</title>
        <authorList>
            <person name="Maeda T."/>
            <person name="Takahashi S."/>
            <person name="Yoshida T."/>
            <person name="Shimamura S."/>
            <person name="Takaki Y."/>
            <person name="Nagai Y."/>
            <person name="Toyoda A."/>
            <person name="Suzuki Y."/>
            <person name="Arimoto A."/>
            <person name="Ishii H."/>
            <person name="Satoh N."/>
            <person name="Nishiyama T."/>
            <person name="Hasebe M."/>
            <person name="Maruyama T."/>
            <person name="Minagawa J."/>
            <person name="Obokata J."/>
            <person name="Shigenobu S."/>
        </authorList>
    </citation>
    <scope>NUCLEOTIDE SEQUENCE [LARGE SCALE GENOMIC DNA]</scope>
</reference>
<organism evidence="1 2">
    <name type="scientific">Plakobranchus ocellatus</name>
    <dbReference type="NCBI Taxonomy" id="259542"/>
    <lineage>
        <taxon>Eukaryota</taxon>
        <taxon>Metazoa</taxon>
        <taxon>Spiralia</taxon>
        <taxon>Lophotrochozoa</taxon>
        <taxon>Mollusca</taxon>
        <taxon>Gastropoda</taxon>
        <taxon>Heterobranchia</taxon>
        <taxon>Euthyneura</taxon>
        <taxon>Panpulmonata</taxon>
        <taxon>Sacoglossa</taxon>
        <taxon>Placobranchoidea</taxon>
        <taxon>Plakobranchidae</taxon>
        <taxon>Plakobranchus</taxon>
    </lineage>
</organism>